<dbReference type="KEGG" id="chh:A0O34_01960"/>
<reference evidence="1 2" key="1">
    <citation type="submission" date="2016-04" db="EMBL/GenBank/DDBJ databases">
        <title>Complete Genome Sequence of Chryseobacterium sp. IHBB 10212.</title>
        <authorList>
            <person name="Pal M."/>
            <person name="Swarnkar M.K."/>
            <person name="Kaushal K."/>
            <person name="Chhibber S."/>
            <person name="Singh A.K."/>
            <person name="Gulati A."/>
        </authorList>
    </citation>
    <scope>NUCLEOTIDE SEQUENCE [LARGE SCALE GENOMIC DNA]</scope>
    <source>
        <strain evidence="1 2">IHBB 10212</strain>
    </source>
</reference>
<dbReference type="OrthoDB" id="8536728at2"/>
<dbReference type="EMBL" id="CP015199">
    <property type="protein sequence ID" value="ANF49392.1"/>
    <property type="molecule type" value="Genomic_DNA"/>
</dbReference>
<evidence type="ECO:0000313" key="1">
    <source>
        <dbReference type="EMBL" id="ANF49392.1"/>
    </source>
</evidence>
<accession>A0A172XRE6</accession>
<gene>
    <name evidence="1" type="ORF">A0O34_01960</name>
</gene>
<keyword evidence="2" id="KW-1185">Reference proteome</keyword>
<dbReference type="STRING" id="1685010.A0O34_01960"/>
<evidence type="ECO:0008006" key="3">
    <source>
        <dbReference type="Google" id="ProtNLM"/>
    </source>
</evidence>
<protein>
    <recommendedName>
        <fullName evidence="3">MORN repeat variant</fullName>
    </recommendedName>
</protein>
<dbReference type="Proteomes" id="UP000077824">
    <property type="component" value="Chromosome"/>
</dbReference>
<dbReference type="RefSeq" id="WP_082891077.1">
    <property type="nucleotide sequence ID" value="NZ_CP015199.1"/>
</dbReference>
<proteinExistence type="predicted"/>
<dbReference type="Gene3D" id="3.90.930.1">
    <property type="match status" value="1"/>
</dbReference>
<dbReference type="AlphaFoldDB" id="A0A172XRE6"/>
<sequence length="125" mass="15082">MNQYVKDQNNVNKRDGKWREEYSADEGTLVAIGKYKLGEKVGTWKTFLDKKMYQKDKVRKDITKTKKYYSNGNIMERGQTKLDISKTERHWYYFGKWKYYNDQGKPLYMKIYEQGKKADSISYIK</sequence>
<name>A0A172XRE6_9FLAO</name>
<organism evidence="1 2">
    <name type="scientific">Chryseobacterium glaciei</name>
    <dbReference type="NCBI Taxonomy" id="1685010"/>
    <lineage>
        <taxon>Bacteria</taxon>
        <taxon>Pseudomonadati</taxon>
        <taxon>Bacteroidota</taxon>
        <taxon>Flavobacteriia</taxon>
        <taxon>Flavobacteriales</taxon>
        <taxon>Weeksellaceae</taxon>
        <taxon>Chryseobacterium group</taxon>
        <taxon>Chryseobacterium</taxon>
    </lineage>
</organism>
<evidence type="ECO:0000313" key="2">
    <source>
        <dbReference type="Proteomes" id="UP000077824"/>
    </source>
</evidence>